<gene>
    <name evidence="2" type="primary">mnhG</name>
    <name evidence="2" type="ORF">K9B37_19495</name>
</gene>
<dbReference type="PANTHER" id="PTHR34703">
    <property type="entry name" value="ANTIPORTER SUBUNIT MNHG2-RELATED"/>
    <property type="match status" value="1"/>
</dbReference>
<dbReference type="InterPro" id="IPR005133">
    <property type="entry name" value="PhaG_MnhG_YufB"/>
</dbReference>
<dbReference type="Pfam" id="PF03334">
    <property type="entry name" value="PhaG_MnhG_YufB"/>
    <property type="match status" value="1"/>
</dbReference>
<evidence type="ECO:0000256" key="1">
    <source>
        <dbReference type="SAM" id="Phobius"/>
    </source>
</evidence>
<name>A0ABS7VTM3_9HYPH</name>
<keyword evidence="1" id="KW-1133">Transmembrane helix</keyword>
<reference evidence="2 3" key="1">
    <citation type="submission" date="2021-09" db="EMBL/GenBank/DDBJ databases">
        <title>The complete genome sequence of a new microorganism.</title>
        <authorList>
            <person name="Zi Z."/>
        </authorList>
    </citation>
    <scope>NUCLEOTIDE SEQUENCE [LARGE SCALE GENOMIC DNA]</scope>
    <source>
        <strain evidence="2 3">WGZ8</strain>
    </source>
</reference>
<dbReference type="PANTHER" id="PTHR34703:SF1">
    <property type="entry name" value="ANTIPORTER SUBUNIT MNHG2-RELATED"/>
    <property type="match status" value="1"/>
</dbReference>
<dbReference type="RefSeq" id="WP_224315195.1">
    <property type="nucleotide sequence ID" value="NZ_JAIRBM010000018.1"/>
</dbReference>
<dbReference type="Proteomes" id="UP000704176">
    <property type="component" value="Unassembled WGS sequence"/>
</dbReference>
<proteinExistence type="predicted"/>
<keyword evidence="3" id="KW-1185">Reference proteome</keyword>
<protein>
    <submittedName>
        <fullName evidence="2">Monovalent cation/H(+) antiporter subunit G</fullName>
    </submittedName>
</protein>
<keyword evidence="1" id="KW-0812">Transmembrane</keyword>
<dbReference type="NCBIfam" id="TIGR01300">
    <property type="entry name" value="CPA3_mnhG_phaG"/>
    <property type="match status" value="1"/>
</dbReference>
<organism evidence="2 3">
    <name type="scientific">Microvirga puerhi</name>
    <dbReference type="NCBI Taxonomy" id="2876078"/>
    <lineage>
        <taxon>Bacteria</taxon>
        <taxon>Pseudomonadati</taxon>
        <taxon>Pseudomonadota</taxon>
        <taxon>Alphaproteobacteria</taxon>
        <taxon>Hyphomicrobiales</taxon>
        <taxon>Methylobacteriaceae</taxon>
        <taxon>Microvirga</taxon>
    </lineage>
</organism>
<sequence length="123" mass="12889">MSATGTLPAWAALLTAFCLLVGATVTLIGSLGLLRLRTFYARVHAPTLGTTVGMASILAGSALCFSVLETRPVVHEVLIAVFVTLTTPVTLMLLARAALYRDRREGIKAVPAADVEVDQTPPG</sequence>
<accession>A0ABS7VTM3</accession>
<feature type="transmembrane region" description="Helical" evidence="1">
    <location>
        <begin position="48"/>
        <end position="68"/>
    </location>
</feature>
<keyword evidence="1" id="KW-0472">Membrane</keyword>
<dbReference type="EMBL" id="JAIRBM010000018">
    <property type="protein sequence ID" value="MBZ6078445.1"/>
    <property type="molecule type" value="Genomic_DNA"/>
</dbReference>
<evidence type="ECO:0000313" key="2">
    <source>
        <dbReference type="EMBL" id="MBZ6078445.1"/>
    </source>
</evidence>
<comment type="caution">
    <text evidence="2">The sequence shown here is derived from an EMBL/GenBank/DDBJ whole genome shotgun (WGS) entry which is preliminary data.</text>
</comment>
<feature type="transmembrane region" description="Helical" evidence="1">
    <location>
        <begin position="12"/>
        <end position="36"/>
    </location>
</feature>
<evidence type="ECO:0000313" key="3">
    <source>
        <dbReference type="Proteomes" id="UP000704176"/>
    </source>
</evidence>
<feature type="transmembrane region" description="Helical" evidence="1">
    <location>
        <begin position="74"/>
        <end position="95"/>
    </location>
</feature>